<geneLocation type="plasmid" evidence="1 2">
    <name>unnamed1</name>
</geneLocation>
<dbReference type="KEGG" id="pson:JI735_34275"/>
<sequence>MNQAAGAAAYEVSLLSAALSAAANGQSLEIQTAVGTVVLPGGMVTAERAAQNAAVVLRISAADAGSLPAEMTAASGGRPVVKLSLSIGGKEISWQKSPAQVQVNIPYQLTVAELLNSDNLTVQYKIRPE</sequence>
<evidence type="ECO:0000313" key="2">
    <source>
        <dbReference type="Proteomes" id="UP000595841"/>
    </source>
</evidence>
<gene>
    <name evidence="1" type="ORF">JI735_34275</name>
</gene>
<organism evidence="1 2">
    <name type="scientific">Paenibacillus sonchi</name>
    <dbReference type="NCBI Taxonomy" id="373687"/>
    <lineage>
        <taxon>Bacteria</taxon>
        <taxon>Bacillati</taxon>
        <taxon>Bacillota</taxon>
        <taxon>Bacilli</taxon>
        <taxon>Bacillales</taxon>
        <taxon>Paenibacillaceae</taxon>
        <taxon>Paenibacillus</taxon>
        <taxon>Paenibacillus sonchi group</taxon>
    </lineage>
</organism>
<keyword evidence="2" id="KW-1185">Reference proteome</keyword>
<dbReference type="EMBL" id="CP068596">
    <property type="protein sequence ID" value="QQZ64508.1"/>
    <property type="molecule type" value="Genomic_DNA"/>
</dbReference>
<accession>A0A974PJ34</accession>
<protein>
    <submittedName>
        <fullName evidence="1">Uncharacterized protein</fullName>
    </submittedName>
</protein>
<name>A0A974PJ34_9BACL</name>
<dbReference type="AlphaFoldDB" id="A0A974PJ34"/>
<proteinExistence type="predicted"/>
<evidence type="ECO:0000313" key="1">
    <source>
        <dbReference type="EMBL" id="QQZ64508.1"/>
    </source>
</evidence>
<dbReference type="Proteomes" id="UP000595841">
    <property type="component" value="Plasmid unnamed1"/>
</dbReference>
<keyword evidence="1" id="KW-0614">Plasmid</keyword>
<reference evidence="1 2" key="1">
    <citation type="submission" date="2021-01" db="EMBL/GenBank/DDBJ databases">
        <title>Whole genome sequence of Paenibacillus sonchi LMG 24727 for comparative genomics.</title>
        <authorList>
            <person name="Lee G."/>
            <person name="Kim M.-J."/>
            <person name="Lim K."/>
            <person name="Shin J.-H."/>
        </authorList>
    </citation>
    <scope>NUCLEOTIDE SEQUENCE [LARGE SCALE GENOMIC DNA]</scope>
    <source>
        <strain evidence="1 2">LMG 24727</strain>
        <plasmid evidence="1 2">unnamed1</plasmid>
    </source>
</reference>
<dbReference type="RefSeq" id="WP_039832796.1">
    <property type="nucleotide sequence ID" value="NZ_CP068596.1"/>
</dbReference>